<keyword evidence="1" id="KW-1133">Transmembrane helix</keyword>
<accession>A0A1J5N193</accession>
<protein>
    <recommendedName>
        <fullName evidence="4">DUF2628 domain-containing protein</fullName>
    </recommendedName>
</protein>
<organism evidence="2 3">
    <name type="scientific">Pseudodesulfovibrio hydrargyri</name>
    <dbReference type="NCBI Taxonomy" id="2125990"/>
    <lineage>
        <taxon>Bacteria</taxon>
        <taxon>Pseudomonadati</taxon>
        <taxon>Thermodesulfobacteriota</taxon>
        <taxon>Desulfovibrionia</taxon>
        <taxon>Desulfovibrionales</taxon>
        <taxon>Desulfovibrionaceae</taxon>
    </lineage>
</organism>
<dbReference type="Proteomes" id="UP000181901">
    <property type="component" value="Unassembled WGS sequence"/>
</dbReference>
<feature type="transmembrane region" description="Helical" evidence="1">
    <location>
        <begin position="30"/>
        <end position="51"/>
    </location>
</feature>
<reference evidence="2 3" key="1">
    <citation type="submission" date="2015-09" db="EMBL/GenBank/DDBJ databases">
        <title>Genome of Desulfovibrio dechloracetivorans BerOc1, a mercury methylating strain isolated from highly hydrocarbons and metals contaminated coastal sediments.</title>
        <authorList>
            <person name="Goni Urriza M."/>
            <person name="Gassie C."/>
            <person name="Bouchez O."/>
            <person name="Klopp C."/>
            <person name="Ranchou-Peyruse A."/>
            <person name="Remy G."/>
        </authorList>
    </citation>
    <scope>NUCLEOTIDE SEQUENCE [LARGE SCALE GENOMIC DNA]</scope>
    <source>
        <strain evidence="2 3">BerOc1</strain>
    </source>
</reference>
<gene>
    <name evidence="2" type="ORF">BerOc1_00514</name>
</gene>
<evidence type="ECO:0008006" key="4">
    <source>
        <dbReference type="Google" id="ProtNLM"/>
    </source>
</evidence>
<proteinExistence type="predicted"/>
<feature type="transmembrane region" description="Helical" evidence="1">
    <location>
        <begin position="63"/>
        <end position="87"/>
    </location>
</feature>
<comment type="caution">
    <text evidence="2">The sequence shown here is derived from an EMBL/GenBank/DDBJ whole genome shotgun (WGS) entry which is preliminary data.</text>
</comment>
<evidence type="ECO:0000313" key="3">
    <source>
        <dbReference type="Proteomes" id="UP000181901"/>
    </source>
</evidence>
<sequence>MDKNFEKKLGLYVVRNNHKYVGPFTKFERLGGRFSATWHWPAFFVPAWWFLYRKMYLWAAIEFFLTLFPQTWLIGAIAGGISGNWFYYRKMKEDFKAIAKVEDKRYALKHMGGVHAWVPWVALVINLMWLMVVASFWVVFLGIFRAATM</sequence>
<keyword evidence="3" id="KW-1185">Reference proteome</keyword>
<evidence type="ECO:0000256" key="1">
    <source>
        <dbReference type="SAM" id="Phobius"/>
    </source>
</evidence>
<name>A0A1J5N193_9BACT</name>
<feature type="transmembrane region" description="Helical" evidence="1">
    <location>
        <begin position="117"/>
        <end position="144"/>
    </location>
</feature>
<keyword evidence="1" id="KW-0812">Transmembrane</keyword>
<dbReference type="RefSeq" id="WP_071544144.1">
    <property type="nucleotide sequence ID" value="NZ_LKAQ01000001.1"/>
</dbReference>
<evidence type="ECO:0000313" key="2">
    <source>
        <dbReference type="EMBL" id="OIQ52042.1"/>
    </source>
</evidence>
<dbReference type="OrthoDB" id="6691119at2"/>
<dbReference type="AlphaFoldDB" id="A0A1J5N193"/>
<keyword evidence="1" id="KW-0472">Membrane</keyword>
<dbReference type="EMBL" id="LKAQ01000001">
    <property type="protein sequence ID" value="OIQ52042.1"/>
    <property type="molecule type" value="Genomic_DNA"/>
</dbReference>